<gene>
    <name evidence="2" type="primary">VDE1_5</name>
    <name evidence="2" type="ORF">g.6327</name>
</gene>
<evidence type="ECO:0000313" key="2">
    <source>
        <dbReference type="EMBL" id="JAT40302.1"/>
    </source>
</evidence>
<accession>A0A1D1XD33</accession>
<name>A0A1D1XD33_9ARAE</name>
<feature type="non-terminal residue" evidence="2">
    <location>
        <position position="225"/>
    </location>
</feature>
<protein>
    <submittedName>
        <fullName evidence="2">Violaxanthin de-epoxidase, chloroplastic</fullName>
    </submittedName>
</protein>
<evidence type="ECO:0000256" key="1">
    <source>
        <dbReference type="SAM" id="SignalP"/>
    </source>
</evidence>
<sequence>MNNLRPLIIAVILMSFIAVAVFAVDVNTGNDVCNKSKKTLFNGTQNPDGECVTTVMGEIPNKKQMVSTVILFPKDGDKIPENQTFTVRTKSSGLTAGFFDDPATQYYIFPQTLDNNGQIQGHSHVTIQEIKNADEPLDPLVFAFFKGLNDKADGNGELTTPVANGLKAGNYRLCTMVASFAHQPTLMPIAQRGAQDDCTRFTVVANGGNNAGNNAGVNNGGNNGG</sequence>
<proteinExistence type="predicted"/>
<dbReference type="InterPro" id="IPR053216">
    <property type="entry name" value="Appressorial_penetr-assoc"/>
</dbReference>
<dbReference type="AlphaFoldDB" id="A0A1D1XD33"/>
<organism evidence="2">
    <name type="scientific">Anthurium amnicola</name>
    <dbReference type="NCBI Taxonomy" id="1678845"/>
    <lineage>
        <taxon>Eukaryota</taxon>
        <taxon>Viridiplantae</taxon>
        <taxon>Streptophyta</taxon>
        <taxon>Embryophyta</taxon>
        <taxon>Tracheophyta</taxon>
        <taxon>Spermatophyta</taxon>
        <taxon>Magnoliopsida</taxon>
        <taxon>Liliopsida</taxon>
        <taxon>Araceae</taxon>
        <taxon>Pothoideae</taxon>
        <taxon>Potheae</taxon>
        <taxon>Anthurium</taxon>
    </lineage>
</organism>
<reference evidence="2" key="1">
    <citation type="submission" date="2015-07" db="EMBL/GenBank/DDBJ databases">
        <title>Transcriptome Assembly of Anthurium amnicola.</title>
        <authorList>
            <person name="Suzuki J."/>
        </authorList>
    </citation>
    <scope>NUCLEOTIDE SEQUENCE</scope>
</reference>
<keyword evidence="1" id="KW-0732">Signal</keyword>
<dbReference type="EMBL" id="GDJX01027634">
    <property type="protein sequence ID" value="JAT40302.1"/>
    <property type="molecule type" value="Transcribed_RNA"/>
</dbReference>
<feature type="chain" id="PRO_5008899389" evidence="1">
    <location>
        <begin position="24"/>
        <end position="225"/>
    </location>
</feature>
<dbReference type="PANTHER" id="PTHR34587">
    <property type="entry name" value="VWFA DOMAIN-CONTAINING PROTEIN"/>
    <property type="match status" value="1"/>
</dbReference>
<feature type="signal peptide" evidence="1">
    <location>
        <begin position="1"/>
        <end position="23"/>
    </location>
</feature>
<dbReference type="PANTHER" id="PTHR34587:SF2">
    <property type="entry name" value="G-PROTEIN COUPLED RECEPTORS FAMILY 1 PROFILE DOMAIN-CONTAINING PROTEIN"/>
    <property type="match status" value="1"/>
</dbReference>